<gene>
    <name evidence="1" type="ORF">CLUMA_CG012783</name>
</gene>
<keyword evidence="2" id="KW-1185">Reference proteome</keyword>
<organism evidence="1 2">
    <name type="scientific">Clunio marinus</name>
    <dbReference type="NCBI Taxonomy" id="568069"/>
    <lineage>
        <taxon>Eukaryota</taxon>
        <taxon>Metazoa</taxon>
        <taxon>Ecdysozoa</taxon>
        <taxon>Arthropoda</taxon>
        <taxon>Hexapoda</taxon>
        <taxon>Insecta</taxon>
        <taxon>Pterygota</taxon>
        <taxon>Neoptera</taxon>
        <taxon>Endopterygota</taxon>
        <taxon>Diptera</taxon>
        <taxon>Nematocera</taxon>
        <taxon>Chironomoidea</taxon>
        <taxon>Chironomidae</taxon>
        <taxon>Clunio</taxon>
    </lineage>
</organism>
<dbReference type="Proteomes" id="UP000183832">
    <property type="component" value="Unassembled WGS sequence"/>
</dbReference>
<dbReference type="AlphaFoldDB" id="A0A1J1IHQ9"/>
<proteinExistence type="predicted"/>
<dbReference type="EMBL" id="CVRI01000050">
    <property type="protein sequence ID" value="CRK99298.1"/>
    <property type="molecule type" value="Genomic_DNA"/>
</dbReference>
<sequence>MVLWKDLIQSYFGHIIYENLESSLATQSIQRTEQERKEKKGFKIFFSTLEIPLANALDFDFFYNPFAVCSSHKCAFHFITSNEGRDRKKE</sequence>
<evidence type="ECO:0000313" key="2">
    <source>
        <dbReference type="Proteomes" id="UP000183832"/>
    </source>
</evidence>
<accession>A0A1J1IHQ9</accession>
<protein>
    <submittedName>
        <fullName evidence="1">CLUMA_CG012783, isoform A</fullName>
    </submittedName>
</protein>
<reference evidence="1 2" key="1">
    <citation type="submission" date="2015-04" db="EMBL/GenBank/DDBJ databases">
        <authorList>
            <person name="Syromyatnikov M.Y."/>
            <person name="Popov V.N."/>
        </authorList>
    </citation>
    <scope>NUCLEOTIDE SEQUENCE [LARGE SCALE GENOMIC DNA]</scope>
</reference>
<evidence type="ECO:0000313" key="1">
    <source>
        <dbReference type="EMBL" id="CRK99298.1"/>
    </source>
</evidence>
<name>A0A1J1IHQ9_9DIPT</name>